<sequence length="402" mass="43191">MAEKKSKNFLRLIGPGFITAALVLGPGSLAVASKIGANYEFRLLWIVPICILFMAAFTMVSTRIGLSSNLTLIQLIRKKYGSAVCIVIGVGLFVVAASFQAGNSIGAGMVFGEMFHSSSVPWVVFFSIAAIVLLFFKSFFKILERIMIAMVVLMLISFVITLIISKPNISLLLEQFNFSLPGGSEFLALALVASSFSVAGAFYQSYLVQEKGWDTNKSKSHERESLSGILILGIITATVMLVGASVLFPQGIQVNSATEMGKTLEPIFGSYATLIFMLGLFAASFSSLIGNATLGGVLLSDALNVGRKLESRNVRYVIMSVIFIGAVVAIIFGSLPIELIVMAQGFTIIVGPLIGLMLYLIARDSAKKKQLKLGLPLQTVLIFGLILLLVLAAANVYNIFIK</sequence>
<evidence type="ECO:0000313" key="9">
    <source>
        <dbReference type="Proteomes" id="UP000276603"/>
    </source>
</evidence>
<dbReference type="GO" id="GO:0034755">
    <property type="term" value="P:iron ion transmembrane transport"/>
    <property type="evidence" value="ECO:0007669"/>
    <property type="project" value="TreeGrafter"/>
</dbReference>
<dbReference type="EMBL" id="RBCJ01000001">
    <property type="protein sequence ID" value="RKN83419.1"/>
    <property type="molecule type" value="Genomic_DNA"/>
</dbReference>
<feature type="transmembrane region" description="Helical" evidence="7">
    <location>
        <begin position="186"/>
        <end position="208"/>
    </location>
</feature>
<evidence type="ECO:0000256" key="5">
    <source>
        <dbReference type="ARBA" id="ARBA00022989"/>
    </source>
</evidence>
<dbReference type="GO" id="GO:0005384">
    <property type="term" value="F:manganese ion transmembrane transporter activity"/>
    <property type="evidence" value="ECO:0007669"/>
    <property type="project" value="TreeGrafter"/>
</dbReference>
<dbReference type="AlphaFoldDB" id="A0A3B0CGG3"/>
<comment type="subcellular location">
    <subcellularLocation>
        <location evidence="1">Membrane</location>
        <topology evidence="1">Multi-pass membrane protein</topology>
    </subcellularLocation>
</comment>
<reference evidence="8 9" key="1">
    <citation type="submission" date="2018-10" db="EMBL/GenBank/DDBJ databases">
        <title>Ulvibacterium marinum gen. nov., sp. nov., a novel marine bacterium of the family Flavobacteriaceae, isolated from a culture of the green alga Ulva prolifera.</title>
        <authorList>
            <person name="Zhang Z."/>
        </authorList>
    </citation>
    <scope>NUCLEOTIDE SEQUENCE [LARGE SCALE GENOMIC DNA]</scope>
    <source>
        <strain evidence="8 9">CCMM003</strain>
    </source>
</reference>
<dbReference type="GO" id="GO:0005886">
    <property type="term" value="C:plasma membrane"/>
    <property type="evidence" value="ECO:0007669"/>
    <property type="project" value="TreeGrafter"/>
</dbReference>
<proteinExistence type="predicted"/>
<dbReference type="NCBIfam" id="NF037982">
    <property type="entry name" value="Nramp_1"/>
    <property type="match status" value="1"/>
</dbReference>
<evidence type="ECO:0000313" key="8">
    <source>
        <dbReference type="EMBL" id="RKN83419.1"/>
    </source>
</evidence>
<accession>A0A3B0CGG3</accession>
<keyword evidence="3 7" id="KW-0812">Transmembrane</keyword>
<feature type="transmembrane region" description="Helical" evidence="7">
    <location>
        <begin position="42"/>
        <end position="60"/>
    </location>
</feature>
<dbReference type="PANTHER" id="PTHR11706">
    <property type="entry name" value="SOLUTE CARRIER PROTEIN FAMILY 11 MEMBER"/>
    <property type="match status" value="1"/>
</dbReference>
<dbReference type="GO" id="GO:0015293">
    <property type="term" value="F:symporter activity"/>
    <property type="evidence" value="ECO:0007669"/>
    <property type="project" value="UniProtKB-KW"/>
</dbReference>
<dbReference type="GO" id="GO:0015086">
    <property type="term" value="F:cadmium ion transmembrane transporter activity"/>
    <property type="evidence" value="ECO:0007669"/>
    <property type="project" value="TreeGrafter"/>
</dbReference>
<keyword evidence="4" id="KW-0769">Symport</keyword>
<keyword evidence="5 7" id="KW-1133">Transmembrane helix</keyword>
<gene>
    <name evidence="8" type="ORF">D7Z94_06240</name>
</gene>
<feature type="transmembrane region" description="Helical" evidence="7">
    <location>
        <begin position="119"/>
        <end position="136"/>
    </location>
</feature>
<evidence type="ECO:0000256" key="1">
    <source>
        <dbReference type="ARBA" id="ARBA00004141"/>
    </source>
</evidence>
<evidence type="ECO:0000256" key="2">
    <source>
        <dbReference type="ARBA" id="ARBA00022448"/>
    </source>
</evidence>
<organism evidence="8 9">
    <name type="scientific">Ulvibacterium marinum</name>
    <dbReference type="NCBI Taxonomy" id="2419782"/>
    <lineage>
        <taxon>Bacteria</taxon>
        <taxon>Pseudomonadati</taxon>
        <taxon>Bacteroidota</taxon>
        <taxon>Flavobacteriia</taxon>
        <taxon>Flavobacteriales</taxon>
        <taxon>Flavobacteriaceae</taxon>
        <taxon>Ulvibacterium</taxon>
    </lineage>
</organism>
<dbReference type="PANTHER" id="PTHR11706:SF33">
    <property type="entry name" value="NATURAL RESISTANCE-ASSOCIATED MACROPHAGE PROTEIN 2"/>
    <property type="match status" value="1"/>
</dbReference>
<dbReference type="Gene3D" id="1.20.1740.10">
    <property type="entry name" value="Amino acid/polyamine transporter I"/>
    <property type="match status" value="1"/>
</dbReference>
<feature type="transmembrane region" description="Helical" evidence="7">
    <location>
        <begin position="314"/>
        <end position="333"/>
    </location>
</feature>
<dbReference type="Proteomes" id="UP000276603">
    <property type="component" value="Unassembled WGS sequence"/>
</dbReference>
<feature type="transmembrane region" description="Helical" evidence="7">
    <location>
        <begin position="229"/>
        <end position="248"/>
    </location>
</feature>
<protein>
    <submittedName>
        <fullName evidence="8">Divalent metal cation transporter</fullName>
    </submittedName>
</protein>
<feature type="transmembrane region" description="Helical" evidence="7">
    <location>
        <begin position="268"/>
        <end position="294"/>
    </location>
</feature>
<dbReference type="Pfam" id="PF01566">
    <property type="entry name" value="Nramp"/>
    <property type="match status" value="1"/>
</dbReference>
<feature type="transmembrane region" description="Helical" evidence="7">
    <location>
        <begin position="148"/>
        <end position="166"/>
    </location>
</feature>
<dbReference type="InterPro" id="IPR001046">
    <property type="entry name" value="NRAMP_fam"/>
</dbReference>
<keyword evidence="9" id="KW-1185">Reference proteome</keyword>
<feature type="transmembrane region" description="Helical" evidence="7">
    <location>
        <begin position="80"/>
        <end position="99"/>
    </location>
</feature>
<keyword evidence="6 7" id="KW-0472">Membrane</keyword>
<name>A0A3B0CGG3_9FLAO</name>
<comment type="caution">
    <text evidence="8">The sequence shown here is derived from an EMBL/GenBank/DDBJ whole genome shotgun (WGS) entry which is preliminary data.</text>
</comment>
<keyword evidence="2" id="KW-0813">Transport</keyword>
<evidence type="ECO:0000256" key="7">
    <source>
        <dbReference type="SAM" id="Phobius"/>
    </source>
</evidence>
<feature type="transmembrane region" description="Helical" evidence="7">
    <location>
        <begin position="373"/>
        <end position="400"/>
    </location>
</feature>
<evidence type="ECO:0000256" key="3">
    <source>
        <dbReference type="ARBA" id="ARBA00022692"/>
    </source>
</evidence>
<evidence type="ECO:0000256" key="4">
    <source>
        <dbReference type="ARBA" id="ARBA00022847"/>
    </source>
</evidence>
<feature type="transmembrane region" description="Helical" evidence="7">
    <location>
        <begin position="339"/>
        <end position="361"/>
    </location>
</feature>
<dbReference type="OrthoDB" id="9787548at2"/>
<evidence type="ECO:0000256" key="6">
    <source>
        <dbReference type="ARBA" id="ARBA00023136"/>
    </source>
</evidence>